<reference evidence="4" key="1">
    <citation type="submission" date="2017-08" db="EMBL/GenBank/DDBJ databases">
        <authorList>
            <person name="Polle J.E."/>
            <person name="Barry K."/>
            <person name="Cushman J."/>
            <person name="Schmutz J."/>
            <person name="Tran D."/>
            <person name="Hathwaick L.T."/>
            <person name="Yim W.C."/>
            <person name="Jenkins J."/>
            <person name="Mckie-Krisberg Z.M."/>
            <person name="Prochnik S."/>
            <person name="Lindquist E."/>
            <person name="Dockter R.B."/>
            <person name="Adam C."/>
            <person name="Molina H."/>
            <person name="Bunkerborg J."/>
            <person name="Jin E."/>
            <person name="Buchheim M."/>
            <person name="Magnuson J."/>
        </authorList>
    </citation>
    <scope>NUCLEOTIDE SEQUENCE</scope>
    <source>
        <strain evidence="4">CCAP 19/18</strain>
    </source>
</reference>
<sequence>MLLQLFVLALASTASAKEACTAEEQEGALVNAFTAWGGNEWHNKKGWLDSTLECRLKDLKFPAHCCWHGITCCVSSTCAETERPDVDRCGCKQGLVWGINLDSNNLVGNFTRFDHTPFACSLQRLKLSYNGLSGEISGGIKVHKRLSSLELQANELQGTLPTEIGQVSSLRLVLLSSNKLEGTVPPDICSNASRLSSLAIDDNNFSGLLDLTHCKKLTYVAAKGNNLAPNLDEALPELKSVFLEDNSLVGALPDDIFANFLPNLEQLAISKNKLSGRLPDMSMYSLKNVILDENRFVGPIPDSWSRIARPNSLVRLDTNYLSCCGIKPMTIQQLSTVNRTLRIDEVYEGVDYSAPLLPPFLELSDELEPVTVKLQQSFKAAGMRCPTLRIVGQEANPEGTLDWFLDPSYYMFEKCECDEGLRLVNLTKPGHIFYFECQVPELDSSSSSDQTWVEAYPWTVVIIVVVGCLLLVMTSFALYLYKGKEVLRKLRNLKKRTQGLPSSGPFVAVVTDIQGWTDLCAMHPDLSMKVLGIHNSILRKARWMNFGYTHETEGDSFTVVFCDAKDAAAFCLQAQQMLNMQQWPCPRQSSNSEEGPFPHMKNYVNPLSKLPMVPMIKDFSMHGVPKIQTFGSSRNHSNLGGPASLDVRVRMGMASGFLHQDESLHGHPTIAKAKEVSDAAVGGQILMEGNTFAAIKDSLGELGTVDAQVGMGGFSLN</sequence>
<feature type="transmembrane region" description="Helical" evidence="2">
    <location>
        <begin position="455"/>
        <end position="481"/>
    </location>
</feature>
<dbReference type="InterPro" id="IPR053213">
    <property type="entry name" value="RLP29"/>
</dbReference>
<dbReference type="InterPro" id="IPR029787">
    <property type="entry name" value="Nucleotide_cyclase"/>
</dbReference>
<comment type="subcellular location">
    <subcellularLocation>
        <location evidence="1">Cytoplasm</location>
        <location evidence="1">Cytoskeleton</location>
        <location evidence="1">Cilium axoneme</location>
    </subcellularLocation>
</comment>
<comment type="caution">
    <text evidence="4">The sequence shown here is derived from an EMBL/GenBank/DDBJ whole genome shotgun (WGS) entry which is preliminary data.</text>
</comment>
<accession>A0ABQ7G1Z0</accession>
<protein>
    <recommendedName>
        <fullName evidence="6">Guanylate cyclase domain-containing protein</fullName>
    </recommendedName>
</protein>
<dbReference type="SUPFAM" id="SSF55073">
    <property type="entry name" value="Nucleotide cyclase"/>
    <property type="match status" value="1"/>
</dbReference>
<dbReference type="Gene3D" id="3.30.70.1230">
    <property type="entry name" value="Nucleotide cyclase"/>
    <property type="match status" value="1"/>
</dbReference>
<evidence type="ECO:0000313" key="4">
    <source>
        <dbReference type="EMBL" id="KAF5828610.1"/>
    </source>
</evidence>
<keyword evidence="5" id="KW-1185">Reference proteome</keyword>
<evidence type="ECO:0000256" key="1">
    <source>
        <dbReference type="ARBA" id="ARBA00004430"/>
    </source>
</evidence>
<evidence type="ECO:0000313" key="5">
    <source>
        <dbReference type="Proteomes" id="UP000815325"/>
    </source>
</evidence>
<keyword evidence="2" id="KW-0472">Membrane</keyword>
<evidence type="ECO:0008006" key="6">
    <source>
        <dbReference type="Google" id="ProtNLM"/>
    </source>
</evidence>
<keyword evidence="2" id="KW-1133">Transmembrane helix</keyword>
<dbReference type="Gene3D" id="3.80.10.10">
    <property type="entry name" value="Ribonuclease Inhibitor"/>
    <property type="match status" value="2"/>
</dbReference>
<dbReference type="SUPFAM" id="SSF52058">
    <property type="entry name" value="L domain-like"/>
    <property type="match status" value="1"/>
</dbReference>
<name>A0ABQ7G1Z0_DUNSA</name>
<organism evidence="4 5">
    <name type="scientific">Dunaliella salina</name>
    <name type="common">Green alga</name>
    <name type="synonym">Protococcus salinus</name>
    <dbReference type="NCBI Taxonomy" id="3046"/>
    <lineage>
        <taxon>Eukaryota</taxon>
        <taxon>Viridiplantae</taxon>
        <taxon>Chlorophyta</taxon>
        <taxon>core chlorophytes</taxon>
        <taxon>Chlorophyceae</taxon>
        <taxon>CS clade</taxon>
        <taxon>Chlamydomonadales</taxon>
        <taxon>Dunaliellaceae</taxon>
        <taxon>Dunaliella</taxon>
    </lineage>
</organism>
<keyword evidence="3" id="KW-0732">Signal</keyword>
<proteinExistence type="predicted"/>
<evidence type="ECO:0000256" key="2">
    <source>
        <dbReference type="SAM" id="Phobius"/>
    </source>
</evidence>
<gene>
    <name evidence="4" type="ORF">DUNSADRAFT_17323</name>
</gene>
<dbReference type="PANTHER" id="PTHR48009:SF4">
    <property type="entry name" value="LEUCINE-RICH REPEAT (LRR) FAMILY PROTEIN"/>
    <property type="match status" value="1"/>
</dbReference>
<feature type="signal peptide" evidence="3">
    <location>
        <begin position="1"/>
        <end position="16"/>
    </location>
</feature>
<keyword evidence="2" id="KW-0812">Transmembrane</keyword>
<feature type="chain" id="PRO_5046891853" description="Guanylate cyclase domain-containing protein" evidence="3">
    <location>
        <begin position="17"/>
        <end position="717"/>
    </location>
</feature>
<evidence type="ECO:0000256" key="3">
    <source>
        <dbReference type="SAM" id="SignalP"/>
    </source>
</evidence>
<dbReference type="PANTHER" id="PTHR48009">
    <property type="entry name" value="LEUCINE-RICH REPEAT (LRR) FAMILY PROTEIN"/>
    <property type="match status" value="1"/>
</dbReference>
<dbReference type="EMBL" id="MU070272">
    <property type="protein sequence ID" value="KAF5828610.1"/>
    <property type="molecule type" value="Genomic_DNA"/>
</dbReference>
<dbReference type="Proteomes" id="UP000815325">
    <property type="component" value="Unassembled WGS sequence"/>
</dbReference>
<dbReference type="InterPro" id="IPR032675">
    <property type="entry name" value="LRR_dom_sf"/>
</dbReference>